<dbReference type="PROSITE" id="PS50082">
    <property type="entry name" value="WD_REPEATS_2"/>
    <property type="match status" value="2"/>
</dbReference>
<keyword evidence="8" id="KW-1185">Reference proteome</keyword>
<dbReference type="SUPFAM" id="SSF50978">
    <property type="entry name" value="WD40 repeat-like"/>
    <property type="match status" value="1"/>
</dbReference>
<evidence type="ECO:0000256" key="1">
    <source>
        <dbReference type="ARBA" id="ARBA00004123"/>
    </source>
</evidence>
<evidence type="ECO:0000313" key="7">
    <source>
        <dbReference type="EMBL" id="SSD61630.1"/>
    </source>
</evidence>
<dbReference type="PANTHER" id="PTHR19861">
    <property type="entry name" value="WD40 REPEAT PROTEIN SWD2"/>
    <property type="match status" value="1"/>
</dbReference>
<dbReference type="OrthoDB" id="27537at2759"/>
<keyword evidence="3 6" id="KW-0853">WD repeat</keyword>
<keyword evidence="5" id="KW-0539">Nucleus</keyword>
<dbReference type="AlphaFoldDB" id="A0A376BBY0"/>
<dbReference type="SMART" id="SM00320">
    <property type="entry name" value="WD40"/>
    <property type="match status" value="3"/>
</dbReference>
<evidence type="ECO:0000313" key="8">
    <source>
        <dbReference type="Proteomes" id="UP000262825"/>
    </source>
</evidence>
<organism evidence="7 8">
    <name type="scientific">Saccharomycodes ludwigii</name>
    <dbReference type="NCBI Taxonomy" id="36035"/>
    <lineage>
        <taxon>Eukaryota</taxon>
        <taxon>Fungi</taxon>
        <taxon>Dikarya</taxon>
        <taxon>Ascomycota</taxon>
        <taxon>Saccharomycotina</taxon>
        <taxon>Saccharomycetes</taxon>
        <taxon>Saccharomycodales</taxon>
        <taxon>Saccharomycodaceae</taxon>
        <taxon>Saccharomycodes</taxon>
    </lineage>
</organism>
<name>A0A376BBY0_9ASCO</name>
<dbReference type="Proteomes" id="UP000262825">
    <property type="component" value="Unassembled WGS sequence"/>
</dbReference>
<evidence type="ECO:0000256" key="4">
    <source>
        <dbReference type="ARBA" id="ARBA00022737"/>
    </source>
</evidence>
<protein>
    <submittedName>
        <fullName evidence="7">Probable COMPASS component SWD2</fullName>
    </submittedName>
</protein>
<dbReference type="PROSITE" id="PS50294">
    <property type="entry name" value="WD_REPEATS_REGION"/>
    <property type="match status" value="1"/>
</dbReference>
<accession>A0A376BBY0</accession>
<evidence type="ECO:0000256" key="2">
    <source>
        <dbReference type="ARBA" id="ARBA00005616"/>
    </source>
</evidence>
<evidence type="ECO:0000256" key="3">
    <source>
        <dbReference type="ARBA" id="ARBA00022574"/>
    </source>
</evidence>
<comment type="subcellular location">
    <subcellularLocation>
        <location evidence="1">Nucleus</location>
    </subcellularLocation>
</comment>
<feature type="repeat" description="WD" evidence="6">
    <location>
        <begin position="108"/>
        <end position="149"/>
    </location>
</feature>
<dbReference type="InterPro" id="IPR001680">
    <property type="entry name" value="WD40_rpt"/>
</dbReference>
<feature type="repeat" description="WD" evidence="6">
    <location>
        <begin position="257"/>
        <end position="278"/>
    </location>
</feature>
<dbReference type="InterPro" id="IPR015943">
    <property type="entry name" value="WD40/YVTN_repeat-like_dom_sf"/>
</dbReference>
<reference evidence="8" key="1">
    <citation type="submission" date="2018-06" db="EMBL/GenBank/DDBJ databases">
        <authorList>
            <person name="Guldener U."/>
        </authorList>
    </citation>
    <scope>NUCLEOTIDE SEQUENCE [LARGE SCALE GENOMIC DNA]</scope>
    <source>
        <strain evidence="8">UTAD17</strain>
    </source>
</reference>
<dbReference type="GO" id="GO:0016070">
    <property type="term" value="P:RNA metabolic process"/>
    <property type="evidence" value="ECO:0007669"/>
    <property type="project" value="UniProtKB-ARBA"/>
</dbReference>
<dbReference type="InterPro" id="IPR037867">
    <property type="entry name" value="Swd2/WDR82"/>
</dbReference>
<evidence type="ECO:0000256" key="6">
    <source>
        <dbReference type="PROSITE-ProRule" id="PRU00221"/>
    </source>
</evidence>
<gene>
    <name evidence="7" type="ORF">SCODWIG_03391</name>
</gene>
<proteinExistence type="inferred from homology"/>
<dbReference type="Pfam" id="PF00400">
    <property type="entry name" value="WD40"/>
    <property type="match status" value="3"/>
</dbReference>
<evidence type="ECO:0000256" key="5">
    <source>
        <dbReference type="ARBA" id="ARBA00023242"/>
    </source>
</evidence>
<dbReference type="EMBL" id="UFAJ01000799">
    <property type="protein sequence ID" value="SSD61630.1"/>
    <property type="molecule type" value="Genomic_DNA"/>
</dbReference>
<dbReference type="InterPro" id="IPR036322">
    <property type="entry name" value="WD40_repeat_dom_sf"/>
</dbReference>
<dbReference type="GO" id="GO:0048188">
    <property type="term" value="C:Set1C/COMPASS complex"/>
    <property type="evidence" value="ECO:0007669"/>
    <property type="project" value="TreeGrafter"/>
</dbReference>
<comment type="similarity">
    <text evidence="2">Belongs to the WD repeat SWD2 family.</text>
</comment>
<dbReference type="GO" id="GO:0003682">
    <property type="term" value="F:chromatin binding"/>
    <property type="evidence" value="ECO:0007669"/>
    <property type="project" value="TreeGrafter"/>
</dbReference>
<sequence length="329" mass="36646">MNLDINKNSLKNFQVIKSFKLPEKDTSPVTSLSFDDHGQYLLAAYANNNMQLFDSVSCRFLNTIASKKYGCHAAQFTHSQAECIYSSTMKSFDIRLLNMETNQYLRYFIGHGALVSDLEMSPLHDVFLSASYDESVRLWDLRASKAQAIIPSLVPTCIAYDPSGLVFAVGNPENSEIGLYNVKMLQGGPFLVIKVNTQFAGKWNKLEFSNDGRYLLVSSSAGKQLILDAFTGQQLFELVGTKPFPLREFMDTGSACFTPDGSFCLGSSYDGRVAVWDVGNSISGRPLNPFTYIEGAPNSSTRTIKFNPKYGMFVTSDENIDFYVYTNDD</sequence>
<dbReference type="VEuPathDB" id="FungiDB:SCODWIG_03391"/>
<dbReference type="PANTHER" id="PTHR19861:SF0">
    <property type="entry name" value="WD REPEAT-CONTAINING PROTEIN 82"/>
    <property type="match status" value="1"/>
</dbReference>
<dbReference type="Gene3D" id="2.130.10.10">
    <property type="entry name" value="YVTN repeat-like/Quinoprotein amine dehydrogenase"/>
    <property type="match status" value="2"/>
</dbReference>
<keyword evidence="4" id="KW-0677">Repeat</keyword>